<accession>A0A914HKP3</accession>
<organism evidence="1 2">
    <name type="scientific">Globodera rostochiensis</name>
    <name type="common">Golden nematode worm</name>
    <name type="synonym">Heterodera rostochiensis</name>
    <dbReference type="NCBI Taxonomy" id="31243"/>
    <lineage>
        <taxon>Eukaryota</taxon>
        <taxon>Metazoa</taxon>
        <taxon>Ecdysozoa</taxon>
        <taxon>Nematoda</taxon>
        <taxon>Chromadorea</taxon>
        <taxon>Rhabditida</taxon>
        <taxon>Tylenchina</taxon>
        <taxon>Tylenchomorpha</taxon>
        <taxon>Tylenchoidea</taxon>
        <taxon>Heteroderidae</taxon>
        <taxon>Heteroderinae</taxon>
        <taxon>Globodera</taxon>
    </lineage>
</organism>
<name>A0A914HKP3_GLORO</name>
<protein>
    <submittedName>
        <fullName evidence="2">F-box domain-containing protein</fullName>
    </submittedName>
</protein>
<proteinExistence type="predicted"/>
<dbReference type="WBParaSite" id="Gr19_v10_g17760.t1">
    <property type="protein sequence ID" value="Gr19_v10_g17760.t1"/>
    <property type="gene ID" value="Gr19_v10_g17760"/>
</dbReference>
<sequence>MAFKKVPAELLWEIVRSMQFHRRWAHVRVSHAFDHLLLKHMAHFLKHVQELAFECLSSYFDIRLALDMLRGEYAFGCELPKRVERAQWASLRLVYQFGIGELEIQDMPDSALPNRPYVDELLQKLDQLIDRFLQTETITIKHLCRVSRFLKLFAGENYLHNEPKSPFFYYVNCN</sequence>
<dbReference type="AlphaFoldDB" id="A0A914HKP3"/>
<dbReference type="Proteomes" id="UP000887572">
    <property type="component" value="Unplaced"/>
</dbReference>
<keyword evidence="1" id="KW-1185">Reference proteome</keyword>
<reference evidence="2" key="1">
    <citation type="submission" date="2022-11" db="UniProtKB">
        <authorList>
            <consortium name="WormBaseParasite"/>
        </authorList>
    </citation>
    <scope>IDENTIFICATION</scope>
</reference>
<evidence type="ECO:0000313" key="2">
    <source>
        <dbReference type="WBParaSite" id="Gr19_v10_g17760.t1"/>
    </source>
</evidence>
<evidence type="ECO:0000313" key="1">
    <source>
        <dbReference type="Proteomes" id="UP000887572"/>
    </source>
</evidence>